<feature type="region of interest" description="Disordered" evidence="2">
    <location>
        <begin position="100"/>
        <end position="172"/>
    </location>
</feature>
<dbReference type="PROSITE" id="PS50923">
    <property type="entry name" value="SUSHI"/>
    <property type="match status" value="1"/>
</dbReference>
<sequence>MACGFPSTCSTLYSTVLMTALLLLQIQEHGTDSHVCSAPKTVKYANDIEGKFELDSVVRYTCLDGYKREAGTSNLAVCMLINGTAQWNYGSTSCITLPPPPPASSNSPLLKPTAFSPSDSSASTSTDHFGTSEEFDFTVPSTTEQTQERAEPKEVTAPGSTSTTGYKYSDPTTENDVLSVSFGMSTENDVHRRPQDISQPIEISPSGNSITHGTLEQSTPNGQSTGTSEPEALTFPRSTGTFAEIDAKKGMLTTTEPEQLVSNPTEFTTEQIPNNLGIEQKPSPGYISIGVSIVASIIAISLILFLKYRHRAVYKPDLTQSAHNLPFDGFSNEDHEIELECLNNRDSITLFPSADDNTEEVTYL</sequence>
<evidence type="ECO:0000256" key="4">
    <source>
        <dbReference type="SAM" id="SignalP"/>
    </source>
</evidence>
<evidence type="ECO:0000256" key="3">
    <source>
        <dbReference type="SAM" id="Phobius"/>
    </source>
</evidence>
<accession>A0A1L8GZH6</accession>
<feature type="region of interest" description="Disordered" evidence="2">
    <location>
        <begin position="198"/>
        <end position="234"/>
    </location>
</feature>
<reference evidence="6" key="1">
    <citation type="submission" date="2025-08" db="UniProtKB">
        <authorList>
            <consortium name="RefSeq"/>
        </authorList>
    </citation>
    <scope>IDENTIFICATION</scope>
    <source>
        <strain evidence="6">J_2021</strain>
        <tissue evidence="6">Erythrocytes</tissue>
    </source>
</reference>
<feature type="compositionally biased region" description="Polar residues" evidence="2">
    <location>
        <begin position="205"/>
        <end position="228"/>
    </location>
</feature>
<name>A0A1L8GZH6_XENLA</name>
<dbReference type="InterPro" id="IPR042372">
    <property type="entry name" value="IL15RA"/>
</dbReference>
<keyword evidence="5" id="KW-1185">Reference proteome</keyword>
<dbReference type="InterPro" id="IPR035976">
    <property type="entry name" value="Sushi/SCR/CCP_sf"/>
</dbReference>
<keyword evidence="3" id="KW-0812">Transmembrane</keyword>
<dbReference type="PaxDb" id="8355-A0A1L8GZH6"/>
<dbReference type="Proteomes" id="UP000186698">
    <property type="component" value="Chromosome 3L"/>
</dbReference>
<feature type="chain" id="PRO_5043971724" evidence="4">
    <location>
        <begin position="34"/>
        <end position="364"/>
    </location>
</feature>
<dbReference type="AlphaFoldDB" id="A0A1L8GZH6"/>
<feature type="compositionally biased region" description="Polar residues" evidence="2">
    <location>
        <begin position="158"/>
        <end position="172"/>
    </location>
</feature>
<dbReference type="Pfam" id="PF00084">
    <property type="entry name" value="Sushi"/>
    <property type="match status" value="1"/>
</dbReference>
<dbReference type="SUPFAM" id="SSF57535">
    <property type="entry name" value="Complement control module/SCR domain"/>
    <property type="match status" value="1"/>
</dbReference>
<dbReference type="GeneID" id="108710597"/>
<proteinExistence type="predicted"/>
<comment type="caution">
    <text evidence="1">Lacks conserved residue(s) required for the propagation of feature annotation.</text>
</comment>
<dbReference type="Gene3D" id="2.20.28.230">
    <property type="match status" value="1"/>
</dbReference>
<dbReference type="GO" id="GO:0042010">
    <property type="term" value="F:interleukin-15 receptor activity"/>
    <property type="evidence" value="ECO:0007669"/>
    <property type="project" value="InterPro"/>
</dbReference>
<dbReference type="RefSeq" id="XP_041442510.1">
    <property type="nucleotide sequence ID" value="XM_041586576.1"/>
</dbReference>
<gene>
    <name evidence="6" type="primary">LOC108710597</name>
</gene>
<dbReference type="CTD" id="108710597"/>
<feature type="compositionally biased region" description="Low complexity" evidence="2">
    <location>
        <begin position="104"/>
        <end position="127"/>
    </location>
</feature>
<dbReference type="KEGG" id="xla:108710597"/>
<keyword evidence="1" id="KW-0768">Sushi</keyword>
<dbReference type="InterPro" id="IPR000436">
    <property type="entry name" value="Sushi_SCR_CCP_dom"/>
</dbReference>
<protein>
    <submittedName>
        <fullName evidence="6">Uncharacterized protein LOC108710597 isoform X1</fullName>
    </submittedName>
</protein>
<evidence type="ECO:0000256" key="2">
    <source>
        <dbReference type="SAM" id="MobiDB-lite"/>
    </source>
</evidence>
<dbReference type="OrthoDB" id="9944172at2759"/>
<evidence type="ECO:0000313" key="6">
    <source>
        <dbReference type="RefSeq" id="XP_041442510.1"/>
    </source>
</evidence>
<keyword evidence="3" id="KW-0472">Membrane</keyword>
<feature type="transmembrane region" description="Helical" evidence="3">
    <location>
        <begin position="285"/>
        <end position="306"/>
    </location>
</feature>
<keyword evidence="3" id="KW-1133">Transmembrane helix</keyword>
<evidence type="ECO:0000256" key="1">
    <source>
        <dbReference type="PROSITE-ProRule" id="PRU00302"/>
    </source>
</evidence>
<organism evidence="5 6">
    <name type="scientific">Xenopus laevis</name>
    <name type="common">African clawed frog</name>
    <dbReference type="NCBI Taxonomy" id="8355"/>
    <lineage>
        <taxon>Eukaryota</taxon>
        <taxon>Metazoa</taxon>
        <taxon>Chordata</taxon>
        <taxon>Craniata</taxon>
        <taxon>Vertebrata</taxon>
        <taxon>Euteleostomi</taxon>
        <taxon>Amphibia</taxon>
        <taxon>Batrachia</taxon>
        <taxon>Anura</taxon>
        <taxon>Pipoidea</taxon>
        <taxon>Pipidae</taxon>
        <taxon>Xenopodinae</taxon>
        <taxon>Xenopus</taxon>
        <taxon>Xenopus</taxon>
    </lineage>
</organism>
<feature type="signal peptide" evidence="4">
    <location>
        <begin position="1"/>
        <end position="33"/>
    </location>
</feature>
<dbReference type="PANTHER" id="PTHR15060:SF0">
    <property type="entry name" value="INTERLEUKIN-15 RECEPTOR SUBUNIT ALPHA"/>
    <property type="match status" value="1"/>
</dbReference>
<evidence type="ECO:0000313" key="5">
    <source>
        <dbReference type="Proteomes" id="UP000186698"/>
    </source>
</evidence>
<dbReference type="PANTHER" id="PTHR15060">
    <property type="entry name" value="INTERLEUKIN-15 RECEPTOR SUBUNIT ALPHA"/>
    <property type="match status" value="1"/>
</dbReference>
<keyword evidence="4" id="KW-0732">Signal</keyword>